<evidence type="ECO:0000259" key="1">
    <source>
        <dbReference type="Pfam" id="PF04194"/>
    </source>
</evidence>
<dbReference type="Pfam" id="PF04194">
    <property type="entry name" value="PDCD2_C"/>
    <property type="match status" value="1"/>
</dbReference>
<evidence type="ECO:0000313" key="2">
    <source>
        <dbReference type="Ensembl" id="ENSCSEP00000033810.1"/>
    </source>
</evidence>
<dbReference type="InterPro" id="IPR007320">
    <property type="entry name" value="PDCD2_C"/>
</dbReference>
<dbReference type="STRING" id="244447.ENSCSEP00000033810"/>
<dbReference type="Ensembl" id="ENSCSET00000034245.1">
    <property type="protein sequence ID" value="ENSCSEP00000033810.1"/>
    <property type="gene ID" value="ENSCSEG00000021690.1"/>
</dbReference>
<name>A0A3P8X716_CYNSE</name>
<dbReference type="PANTHER" id="PTHR46421">
    <property type="entry name" value="PROGRAMMED CELL DEATH PROTEIN 2-LIKE"/>
    <property type="match status" value="1"/>
</dbReference>
<keyword evidence="3" id="KW-1185">Reference proteome</keyword>
<dbReference type="Proteomes" id="UP000265120">
    <property type="component" value="Chromosome 6"/>
</dbReference>
<accession>A0A3P8X716</accession>
<reference evidence="2 3" key="1">
    <citation type="journal article" date="2014" name="Nat. Genet.">
        <title>Whole-genome sequence of a flatfish provides insights into ZW sex chromosome evolution and adaptation to a benthic lifestyle.</title>
        <authorList>
            <person name="Chen S."/>
            <person name="Zhang G."/>
            <person name="Shao C."/>
            <person name="Huang Q."/>
            <person name="Liu G."/>
            <person name="Zhang P."/>
            <person name="Song W."/>
            <person name="An N."/>
            <person name="Chalopin D."/>
            <person name="Volff J.N."/>
            <person name="Hong Y."/>
            <person name="Li Q."/>
            <person name="Sha Z."/>
            <person name="Zhou H."/>
            <person name="Xie M."/>
            <person name="Yu Q."/>
            <person name="Liu Y."/>
            <person name="Xiang H."/>
            <person name="Wang N."/>
            <person name="Wu K."/>
            <person name="Yang C."/>
            <person name="Zhou Q."/>
            <person name="Liao X."/>
            <person name="Yang L."/>
            <person name="Hu Q."/>
            <person name="Zhang J."/>
            <person name="Meng L."/>
            <person name="Jin L."/>
            <person name="Tian Y."/>
            <person name="Lian J."/>
            <person name="Yang J."/>
            <person name="Miao G."/>
            <person name="Liu S."/>
            <person name="Liang Z."/>
            <person name="Yan F."/>
            <person name="Li Y."/>
            <person name="Sun B."/>
            <person name="Zhang H."/>
            <person name="Zhang J."/>
            <person name="Zhu Y."/>
            <person name="Du M."/>
            <person name="Zhao Y."/>
            <person name="Schartl M."/>
            <person name="Tang Q."/>
            <person name="Wang J."/>
        </authorList>
    </citation>
    <scope>NUCLEOTIDE SEQUENCE</scope>
</reference>
<feature type="domain" description="Programmed cell death protein 2 C-terminal" evidence="1">
    <location>
        <begin position="241"/>
        <end position="346"/>
    </location>
</feature>
<evidence type="ECO:0000313" key="3">
    <source>
        <dbReference type="Proteomes" id="UP000265120"/>
    </source>
</evidence>
<dbReference type="AlphaFoldDB" id="A0A3P8X716"/>
<dbReference type="GO" id="GO:0005737">
    <property type="term" value="C:cytoplasm"/>
    <property type="evidence" value="ECO:0007669"/>
    <property type="project" value="InterPro"/>
</dbReference>
<sequence length="354" mass="39289">RLETHCISILSILLGLNDGELDPNRHRTTFITNKVGGEPDWCHGLRVPCPRCAHCGAPLALVVQIYCPLDVSPPYHRNLHLFACPAAGCNGRGRSWRALRSQSLVDQARTNSHATAAQEPPLSATEWCAGADDWGAEEGESDGWGAGVKKEIQSQVKEKKEAATETDGRRRFQDLCLEGSRDNAPESDLGVKGDGNQEHVQQLLKEYEHREGVVVEELDHAQDVSSGGEEKYEKSSARHGDAIFSRFMKRISLCPQQILRYHRSGEPLFISEPPSNLTQVVPACSTCGGHRTFELQVMPALVSLLRRVDGGPEEELDFGSVLVFTCTNSCWTEVSEYKEEFCFVQDDPDQQLFK</sequence>
<proteinExistence type="predicted"/>
<reference evidence="2" key="2">
    <citation type="submission" date="2025-08" db="UniProtKB">
        <authorList>
            <consortium name="Ensembl"/>
        </authorList>
    </citation>
    <scope>IDENTIFICATION</scope>
</reference>
<organism evidence="2 3">
    <name type="scientific">Cynoglossus semilaevis</name>
    <name type="common">Tongue sole</name>
    <dbReference type="NCBI Taxonomy" id="244447"/>
    <lineage>
        <taxon>Eukaryota</taxon>
        <taxon>Metazoa</taxon>
        <taxon>Chordata</taxon>
        <taxon>Craniata</taxon>
        <taxon>Vertebrata</taxon>
        <taxon>Euteleostomi</taxon>
        <taxon>Actinopterygii</taxon>
        <taxon>Neopterygii</taxon>
        <taxon>Teleostei</taxon>
        <taxon>Neoteleostei</taxon>
        <taxon>Acanthomorphata</taxon>
        <taxon>Carangaria</taxon>
        <taxon>Pleuronectiformes</taxon>
        <taxon>Pleuronectoidei</taxon>
        <taxon>Cynoglossidae</taxon>
        <taxon>Cynoglossinae</taxon>
        <taxon>Cynoglossus</taxon>
    </lineage>
</organism>
<dbReference type="GeneTree" id="ENSGT00940000158339"/>
<dbReference type="OMA" id="MPGPWAD"/>
<dbReference type="GO" id="GO:0006915">
    <property type="term" value="P:apoptotic process"/>
    <property type="evidence" value="ECO:0007669"/>
    <property type="project" value="TreeGrafter"/>
</dbReference>
<reference evidence="2" key="3">
    <citation type="submission" date="2025-09" db="UniProtKB">
        <authorList>
            <consortium name="Ensembl"/>
        </authorList>
    </citation>
    <scope>IDENTIFICATION</scope>
</reference>
<dbReference type="InParanoid" id="A0A3P8X716"/>
<dbReference type="InterPro" id="IPR052815">
    <property type="entry name" value="PDCD2-like_regulator"/>
</dbReference>
<protein>
    <submittedName>
        <fullName evidence="2">Programmed cell death 2-like</fullName>
    </submittedName>
</protein>
<dbReference type="PANTHER" id="PTHR46421:SF1">
    <property type="entry name" value="PROGRAMMED CELL DEATH PROTEIN 2-LIKE"/>
    <property type="match status" value="1"/>
</dbReference>